<dbReference type="OrthoDB" id="757689at2759"/>
<evidence type="ECO:0000256" key="4">
    <source>
        <dbReference type="ARBA" id="ARBA00022728"/>
    </source>
</evidence>
<dbReference type="Proteomes" id="UP000829196">
    <property type="component" value="Unassembled WGS sequence"/>
</dbReference>
<dbReference type="GO" id="GO:0071014">
    <property type="term" value="C:post-mRNA release spliceosomal complex"/>
    <property type="evidence" value="ECO:0007669"/>
    <property type="project" value="TreeGrafter"/>
</dbReference>
<name>A0A8T3A2P1_DENNO</name>
<gene>
    <name evidence="8" type="ORF">KFK09_028262</name>
</gene>
<evidence type="ECO:0000256" key="3">
    <source>
        <dbReference type="ARBA" id="ARBA00022664"/>
    </source>
</evidence>
<dbReference type="GO" id="GO:0000974">
    <property type="term" value="C:Prp19 complex"/>
    <property type="evidence" value="ECO:0007669"/>
    <property type="project" value="TreeGrafter"/>
</dbReference>
<dbReference type="GO" id="GO:0071013">
    <property type="term" value="C:catalytic step 2 spliceosome"/>
    <property type="evidence" value="ECO:0007669"/>
    <property type="project" value="TreeGrafter"/>
</dbReference>
<keyword evidence="6" id="KW-0539">Nucleus</keyword>
<dbReference type="GO" id="GO:0006397">
    <property type="term" value="P:mRNA processing"/>
    <property type="evidence" value="ECO:0007669"/>
    <property type="project" value="UniProtKB-KW"/>
</dbReference>
<dbReference type="PANTHER" id="PTHR13264:SF5">
    <property type="entry name" value="PRE-MRNA-SPLICING FACTOR SYF2"/>
    <property type="match status" value="1"/>
</dbReference>
<comment type="subcellular location">
    <subcellularLocation>
        <location evidence="1">Nucleus</location>
    </subcellularLocation>
</comment>
<accession>A0A8T3A2P1</accession>
<keyword evidence="3" id="KW-0507">mRNA processing</keyword>
<proteinExistence type="inferred from homology"/>
<evidence type="ECO:0000313" key="8">
    <source>
        <dbReference type="EMBL" id="KAI0488431.1"/>
    </source>
</evidence>
<keyword evidence="9" id="KW-1185">Reference proteome</keyword>
<evidence type="ECO:0000256" key="6">
    <source>
        <dbReference type="ARBA" id="ARBA00023242"/>
    </source>
</evidence>
<evidence type="ECO:0000256" key="5">
    <source>
        <dbReference type="ARBA" id="ARBA00023187"/>
    </source>
</evidence>
<keyword evidence="5" id="KW-0508">mRNA splicing</keyword>
<keyword evidence="4" id="KW-0747">Spliceosome</keyword>
<evidence type="ECO:0000256" key="1">
    <source>
        <dbReference type="ARBA" id="ARBA00004123"/>
    </source>
</evidence>
<comment type="similarity">
    <text evidence="2">Belongs to the SYF2 family.</text>
</comment>
<protein>
    <submittedName>
        <fullName evidence="8">Uncharacterized protein</fullName>
    </submittedName>
</protein>
<dbReference type="AlphaFoldDB" id="A0A8T3A2P1"/>
<evidence type="ECO:0000313" key="9">
    <source>
        <dbReference type="Proteomes" id="UP000829196"/>
    </source>
</evidence>
<dbReference type="InterPro" id="IPR013260">
    <property type="entry name" value="mRNA_splic_SYF2"/>
</dbReference>
<dbReference type="GO" id="GO:0008380">
    <property type="term" value="P:RNA splicing"/>
    <property type="evidence" value="ECO:0007669"/>
    <property type="project" value="UniProtKB-KW"/>
</dbReference>
<dbReference type="PANTHER" id="PTHR13264">
    <property type="entry name" value="GCIP-INTERACTING PROTEIN P29"/>
    <property type="match status" value="1"/>
</dbReference>
<comment type="caution">
    <text evidence="8">The sequence shown here is derived from an EMBL/GenBank/DDBJ whole genome shotgun (WGS) entry which is preliminary data.</text>
</comment>
<dbReference type="EMBL" id="JAGYWB010000019">
    <property type="protein sequence ID" value="KAI0488431.1"/>
    <property type="molecule type" value="Genomic_DNA"/>
</dbReference>
<organism evidence="8 9">
    <name type="scientific">Dendrobium nobile</name>
    <name type="common">Orchid</name>
    <dbReference type="NCBI Taxonomy" id="94219"/>
    <lineage>
        <taxon>Eukaryota</taxon>
        <taxon>Viridiplantae</taxon>
        <taxon>Streptophyta</taxon>
        <taxon>Embryophyta</taxon>
        <taxon>Tracheophyta</taxon>
        <taxon>Spermatophyta</taxon>
        <taxon>Magnoliopsida</taxon>
        <taxon>Liliopsida</taxon>
        <taxon>Asparagales</taxon>
        <taxon>Orchidaceae</taxon>
        <taxon>Epidendroideae</taxon>
        <taxon>Malaxideae</taxon>
        <taxon>Dendrobiinae</taxon>
        <taxon>Dendrobium</taxon>
    </lineage>
</organism>
<sequence>MSKKKGRDFNCSSTSNPYHVCADICFEKTSEMLQDVGKEPVVLEYPLQNKEMIKVQRKGETPTSLKAVKSFSSCAGNFFSTNTRERTKRIWVITERSDVHPDCKNATNPYHKCAEYCFKYIPNGEQPGQVMELNNLEGEKIFSSCCRTSLQSQCMYASNPQDECTDFCFKNGPDSNTREENPMDDSTNSQESGALPKQLHVSIPCHNGVECFFENTPEQMLPEKALNPKEEIKTSLASKSEVKLECLNANPYNIYDESCFHSQPEDQDLEAMTFAKDEKEVVPKPQREMNSNRENVSNPYVEYCFKNVPENDQLGLAATKSKEENKIALYRERLANSECQFTSNPYHTCAEYCFQKAPERERRGHVMTLRNIKKILSIRETTNVHPQCKFASNPYHECDSDCFQNELDQNKARGVIMKPNKETKVVVPKEKGVNPKCQFASNPYHVCAEYCFQNFPEGKMHGHVKLNNQQELKKAVSDRNISEGVIESKAGKKETSYELRREVNTKCKLVSNPFHKSSECCSEGYRDKNQPVKSIPRFTTKEKNNRNSLSEKTDHPIMEKSTANLEFVEASKPIHNNVESSVAIIFPDQILKNSEDSNLVEESNPDSDYTDFSDGITMEVVAKDLMPVERRAFDTKNGQGNDNLKCND</sequence>
<feature type="region of interest" description="Disordered" evidence="7">
    <location>
        <begin position="175"/>
        <end position="194"/>
    </location>
</feature>
<evidence type="ECO:0000256" key="2">
    <source>
        <dbReference type="ARBA" id="ARBA00010028"/>
    </source>
</evidence>
<reference evidence="8" key="1">
    <citation type="journal article" date="2022" name="Front. Genet.">
        <title>Chromosome-Scale Assembly of the Dendrobium nobile Genome Provides Insights Into the Molecular Mechanism of the Biosynthesis of the Medicinal Active Ingredient of Dendrobium.</title>
        <authorList>
            <person name="Xu Q."/>
            <person name="Niu S.-C."/>
            <person name="Li K.-L."/>
            <person name="Zheng P.-J."/>
            <person name="Zhang X.-J."/>
            <person name="Jia Y."/>
            <person name="Liu Y."/>
            <person name="Niu Y.-X."/>
            <person name="Yu L.-H."/>
            <person name="Chen D.-F."/>
            <person name="Zhang G.-Q."/>
        </authorList>
    </citation>
    <scope>NUCLEOTIDE SEQUENCE</scope>
    <source>
        <tissue evidence="8">Leaf</tissue>
    </source>
</reference>
<evidence type="ECO:0000256" key="7">
    <source>
        <dbReference type="SAM" id="MobiDB-lite"/>
    </source>
</evidence>